<dbReference type="Gene3D" id="3.20.20.80">
    <property type="entry name" value="Glycosidases"/>
    <property type="match status" value="1"/>
</dbReference>
<dbReference type="SUPFAM" id="SSF51445">
    <property type="entry name" value="(Trans)glycosidases"/>
    <property type="match status" value="1"/>
</dbReference>
<evidence type="ECO:0000313" key="2">
    <source>
        <dbReference type="Proteomes" id="UP000446768"/>
    </source>
</evidence>
<evidence type="ECO:0000313" key="1">
    <source>
        <dbReference type="EMBL" id="MRV75721.1"/>
    </source>
</evidence>
<protein>
    <submittedName>
        <fullName evidence="1">Uncharacterized protein</fullName>
    </submittedName>
</protein>
<dbReference type="GO" id="GO:0005975">
    <property type="term" value="P:carbohydrate metabolic process"/>
    <property type="evidence" value="ECO:0007669"/>
    <property type="project" value="InterPro"/>
</dbReference>
<dbReference type="InterPro" id="IPR001579">
    <property type="entry name" value="Glyco_hydro_18_chit_AS"/>
</dbReference>
<dbReference type="EMBL" id="WKJJ01000023">
    <property type="protein sequence ID" value="MRV75721.1"/>
    <property type="molecule type" value="Genomic_DNA"/>
</dbReference>
<reference evidence="1 2" key="1">
    <citation type="submission" date="2019-11" db="EMBL/GenBank/DDBJ databases">
        <title>Novel species isolated from a subtropical stream in China.</title>
        <authorList>
            <person name="Lu H."/>
        </authorList>
    </citation>
    <scope>NUCLEOTIDE SEQUENCE [LARGE SCALE GENOMIC DNA]</scope>
    <source>
        <strain evidence="1 2">FT92W</strain>
    </source>
</reference>
<gene>
    <name evidence="1" type="ORF">GJ700_28795</name>
</gene>
<dbReference type="GO" id="GO:0004553">
    <property type="term" value="F:hydrolase activity, hydrolyzing O-glycosyl compounds"/>
    <property type="evidence" value="ECO:0007669"/>
    <property type="project" value="InterPro"/>
</dbReference>
<dbReference type="AlphaFoldDB" id="A0A7X2LVR1"/>
<dbReference type="InterPro" id="IPR017853">
    <property type="entry name" value="GH"/>
</dbReference>
<organism evidence="1 2">
    <name type="scientific">Pseudoduganella rivuli</name>
    <dbReference type="NCBI Taxonomy" id="2666085"/>
    <lineage>
        <taxon>Bacteria</taxon>
        <taxon>Pseudomonadati</taxon>
        <taxon>Pseudomonadota</taxon>
        <taxon>Betaproteobacteria</taxon>
        <taxon>Burkholderiales</taxon>
        <taxon>Oxalobacteraceae</taxon>
        <taxon>Telluria group</taxon>
        <taxon>Pseudoduganella</taxon>
    </lineage>
</organism>
<accession>A0A7X2LVR1</accession>
<comment type="caution">
    <text evidence="1">The sequence shown here is derived from an EMBL/GenBank/DDBJ whole genome shotgun (WGS) entry which is preliminary data.</text>
</comment>
<sequence>MLQAQAAPRAIWTWEPESYAMLQRESEADAAIAFLQQKGIQTVYLYADAYQGHNLIAEQPRLYGRLIQRLHRAGIKTYALLGSAYLHTERYVLPSHRKEALAMVQRIFDYNAQAAPEQRFDGINLDIEPHILPQWSSQRLALLAGFLDMSSAIMAARRQAGQTLPIGPAIPFWLDGIALEWQGKRKPASEHVQDVYDYVALMDYRDHALGPDGIVSHGADEIAYAKAIGRTVWLGVETLPNELKKVSFEHLREADMERELGLAQRSFEDNRAFGGFVIHHYSQYQRWLKSAK</sequence>
<name>A0A7X2LVR1_9BURK</name>
<dbReference type="Proteomes" id="UP000446768">
    <property type="component" value="Unassembled WGS sequence"/>
</dbReference>
<keyword evidence="2" id="KW-1185">Reference proteome</keyword>
<proteinExistence type="predicted"/>
<dbReference type="PROSITE" id="PS01095">
    <property type="entry name" value="GH18_1"/>
    <property type="match status" value="1"/>
</dbReference>